<dbReference type="ExpressionAtlas" id="G7JJK0">
    <property type="expression patterns" value="differential"/>
</dbReference>
<keyword evidence="3 6" id="KW-0732">Signal</keyword>
<reference evidence="10" key="6">
    <citation type="journal article" date="2018" name="Nat. Plants">
        <title>Whole-genome landscape of Medicago truncatula symbiotic genes.</title>
        <authorList>
            <person name="Pecrix Y."/>
            <person name="Gamas P."/>
            <person name="Carrere S."/>
        </authorList>
    </citation>
    <scope>NUCLEOTIDE SEQUENCE</scope>
    <source>
        <tissue evidence="10">Leaves</tissue>
    </source>
</reference>
<dbReference type="HOGENOM" id="CLU_128423_0_0_1"/>
<dbReference type="OMA" id="MASIKCA"/>
<dbReference type="EMBL" id="BT137774">
    <property type="protein sequence ID" value="AFK37569.1"/>
    <property type="molecule type" value="mRNA"/>
</dbReference>
<dbReference type="PRINTS" id="PR00382">
    <property type="entry name" value="LIPIDTRNSFER"/>
</dbReference>
<reference evidence="13" key="5">
    <citation type="journal article" date="2018" name="Nat. Plants">
        <title>Whole-genome landscape of Medicago truncatula symbiotic genes.</title>
        <authorList>
            <person name="Pecrix Y."/>
            <person name="Staton S.E."/>
            <person name="Sallet E."/>
            <person name="Lelandais-Briere C."/>
            <person name="Moreau S."/>
            <person name="Carrere S."/>
            <person name="Blein T."/>
            <person name="Jardinaud M.F."/>
            <person name="Latrasse D."/>
            <person name="Zouine M."/>
            <person name="Zahm M."/>
            <person name="Kreplak J."/>
            <person name="Mayjonade B."/>
            <person name="Satge C."/>
            <person name="Perez M."/>
            <person name="Cauet S."/>
            <person name="Marande W."/>
            <person name="Chantry-Darmon C."/>
            <person name="Lopez-Roques C."/>
            <person name="Bouchez O."/>
            <person name="Berard A."/>
            <person name="Debelle F."/>
            <person name="Munos S."/>
            <person name="Bendahmane A."/>
            <person name="Berges H."/>
            <person name="Niebel A."/>
            <person name="Buitink J."/>
            <person name="Frugier F."/>
            <person name="Benhamed M."/>
            <person name="Crespi M."/>
            <person name="Gouzy J."/>
            <person name="Gamas P."/>
        </authorList>
    </citation>
    <scope>NUCLEOTIDE SEQUENCE [LARGE SCALE GENOMIC DNA]</scope>
    <source>
        <strain evidence="13">cv. Jemalong A17</strain>
    </source>
</reference>
<feature type="signal peptide" evidence="6">
    <location>
        <begin position="1"/>
        <end position="25"/>
    </location>
</feature>
<dbReference type="SUPFAM" id="SSF47699">
    <property type="entry name" value="Bifunctional inhibitor/lipid-transfer protein/seed storage 2S albumin"/>
    <property type="match status" value="1"/>
</dbReference>
<dbReference type="OrthoDB" id="1890443at2759"/>
<dbReference type="InterPro" id="IPR036312">
    <property type="entry name" value="Bifun_inhib/LTP/seed_sf"/>
</dbReference>
<dbReference type="GO" id="GO:0008289">
    <property type="term" value="F:lipid binding"/>
    <property type="evidence" value="ECO:0007669"/>
    <property type="project" value="UniProtKB-KW"/>
</dbReference>
<comment type="similarity">
    <text evidence="1 5">Belongs to the plant LTP family.</text>
</comment>
<evidence type="ECO:0000256" key="3">
    <source>
        <dbReference type="ARBA" id="ARBA00022729"/>
    </source>
</evidence>
<dbReference type="PROSITE" id="PS00597">
    <property type="entry name" value="PLANT_LTP"/>
    <property type="match status" value="1"/>
</dbReference>
<evidence type="ECO:0000256" key="6">
    <source>
        <dbReference type="SAM" id="SignalP"/>
    </source>
</evidence>
<dbReference type="EMBL" id="CM001220">
    <property type="protein sequence ID" value="AES87546.1"/>
    <property type="molecule type" value="Genomic_DNA"/>
</dbReference>
<dbReference type="Proteomes" id="UP000265566">
    <property type="component" value="Chromosome 4"/>
</dbReference>
<dbReference type="Proteomes" id="UP000002051">
    <property type="component" value="Chromosome 4"/>
</dbReference>
<keyword evidence="12" id="KW-1185">Reference proteome</keyword>
<keyword evidence="2 5" id="KW-0813">Transport</keyword>
<evidence type="ECO:0000256" key="2">
    <source>
        <dbReference type="ARBA" id="ARBA00022448"/>
    </source>
</evidence>
<dbReference type="eggNOG" id="ENOG502S4CI">
    <property type="taxonomic scope" value="Eukaryota"/>
</dbReference>
<keyword evidence="4" id="KW-1015">Disulfide bond</keyword>
<dbReference type="AlphaFoldDB" id="G7JJK0"/>
<dbReference type="GO" id="GO:0006869">
    <property type="term" value="P:lipid transport"/>
    <property type="evidence" value="ECO:0007669"/>
    <property type="project" value="InterPro"/>
</dbReference>
<dbReference type="Gene3D" id="1.10.110.10">
    <property type="entry name" value="Plant lipid-transfer and hydrophobic proteins"/>
    <property type="match status" value="1"/>
</dbReference>
<reference evidence="9" key="2">
    <citation type="submission" date="2012-05" db="EMBL/GenBank/DDBJ databases">
        <authorList>
            <person name="Krishnakumar V."/>
            <person name="Cheung F."/>
            <person name="Xiao Y."/>
            <person name="Chan A."/>
            <person name="Moskal W.A."/>
            <person name="Town C.D."/>
        </authorList>
    </citation>
    <scope>NUCLEOTIDE SEQUENCE</scope>
</reference>
<comment type="function">
    <text evidence="5">Plant non-specific lipid-transfer proteins transfer phospholipids as well as galactolipids across membranes. May play a role in wax or cutin deposition in the cell walls of expanding epidermal cells and certain secretory tissues.</text>
</comment>
<evidence type="ECO:0000256" key="5">
    <source>
        <dbReference type="RuleBase" id="RU000628"/>
    </source>
</evidence>
<dbReference type="PaxDb" id="3880-AES87546"/>
<evidence type="ECO:0000313" key="11">
    <source>
        <dbReference type="EnsemblPlants" id="AES87546"/>
    </source>
</evidence>
<evidence type="ECO:0000259" key="7">
    <source>
        <dbReference type="SMART" id="SM00499"/>
    </source>
</evidence>
<dbReference type="KEGG" id="mtr:11430604"/>
<dbReference type="InterPro" id="IPR016140">
    <property type="entry name" value="Bifunc_inhib/LTP/seed_store"/>
</dbReference>
<dbReference type="Gramene" id="rna21464">
    <property type="protein sequence ID" value="RHN59435.1"/>
    <property type="gene ID" value="gene21464"/>
</dbReference>
<sequence length="117" mass="11851">MASLRVAIVAAIMCMVVVSAPMAEAVTCGQVVGFLTPCITYLQGGPGPSAACCGGVKKLNGAANTGPARKTACNCLKRAAGNIARLNNNQAAALPGKCGVNIPYKFSTSTNCNSIRF</sequence>
<evidence type="ECO:0000313" key="8">
    <source>
        <dbReference type="EMBL" id="AES87546.1"/>
    </source>
</evidence>
<reference evidence="11" key="4">
    <citation type="submission" date="2015-04" db="UniProtKB">
        <authorList>
            <consortium name="EnsemblPlants"/>
        </authorList>
    </citation>
    <scope>IDENTIFICATION</scope>
    <source>
        <strain evidence="11">cv. Jemalong A17</strain>
    </source>
</reference>
<dbReference type="EnsemblPlants" id="AES87546">
    <property type="protein sequence ID" value="AES87546"/>
    <property type="gene ID" value="MTR_4g029390"/>
</dbReference>
<dbReference type="PANTHER" id="PTHR33076">
    <property type="entry name" value="NON-SPECIFIC LIPID-TRANSFER PROTEIN 2-RELATED"/>
    <property type="match status" value="1"/>
</dbReference>
<accession>G7JJK0</accession>
<evidence type="ECO:0000313" key="10">
    <source>
        <dbReference type="EMBL" id="RHN59435.1"/>
    </source>
</evidence>
<name>G7JJK0_MEDTR</name>
<organism evidence="8 12">
    <name type="scientific">Medicago truncatula</name>
    <name type="common">Barrel medic</name>
    <name type="synonym">Medicago tribuloides</name>
    <dbReference type="NCBI Taxonomy" id="3880"/>
    <lineage>
        <taxon>Eukaryota</taxon>
        <taxon>Viridiplantae</taxon>
        <taxon>Streptophyta</taxon>
        <taxon>Embryophyta</taxon>
        <taxon>Tracheophyta</taxon>
        <taxon>Spermatophyta</taxon>
        <taxon>Magnoliopsida</taxon>
        <taxon>eudicotyledons</taxon>
        <taxon>Gunneridae</taxon>
        <taxon>Pentapetalae</taxon>
        <taxon>rosids</taxon>
        <taxon>fabids</taxon>
        <taxon>Fabales</taxon>
        <taxon>Fabaceae</taxon>
        <taxon>Papilionoideae</taxon>
        <taxon>50 kb inversion clade</taxon>
        <taxon>NPAAA clade</taxon>
        <taxon>Hologalegina</taxon>
        <taxon>IRL clade</taxon>
        <taxon>Trifolieae</taxon>
        <taxon>Medicago</taxon>
    </lineage>
</organism>
<reference evidence="8 12" key="3">
    <citation type="journal article" date="2014" name="BMC Genomics">
        <title>An improved genome release (version Mt4.0) for the model legume Medicago truncatula.</title>
        <authorList>
            <person name="Tang H."/>
            <person name="Krishnakumar V."/>
            <person name="Bidwell S."/>
            <person name="Rosen B."/>
            <person name="Chan A."/>
            <person name="Zhou S."/>
            <person name="Gentzbittel L."/>
            <person name="Childs K.L."/>
            <person name="Yandell M."/>
            <person name="Gundlach H."/>
            <person name="Mayer K.F."/>
            <person name="Schwartz D.C."/>
            <person name="Town C.D."/>
        </authorList>
    </citation>
    <scope>GENOME REANNOTATION</scope>
    <source>
        <strain evidence="11 12">cv. Jemalong A17</strain>
    </source>
</reference>
<keyword evidence="5" id="KW-0446">Lipid-binding</keyword>
<proteinExistence type="evidence at transcript level"/>
<dbReference type="Pfam" id="PF00234">
    <property type="entry name" value="Tryp_alpha_amyl"/>
    <property type="match status" value="1"/>
</dbReference>
<evidence type="ECO:0000256" key="4">
    <source>
        <dbReference type="ARBA" id="ARBA00023157"/>
    </source>
</evidence>
<evidence type="ECO:0000313" key="12">
    <source>
        <dbReference type="Proteomes" id="UP000002051"/>
    </source>
</evidence>
<feature type="domain" description="Bifunctional inhibitor/plant lipid transfer protein/seed storage helical" evidence="7">
    <location>
        <begin position="28"/>
        <end position="112"/>
    </location>
</feature>
<evidence type="ECO:0000313" key="13">
    <source>
        <dbReference type="Proteomes" id="UP000265566"/>
    </source>
</evidence>
<gene>
    <name evidence="11" type="primary">11430604</name>
    <name evidence="8" type="ordered locus">MTR_4g029390</name>
    <name evidence="10" type="ORF">MtrunA17_Chr4g0013261</name>
</gene>
<protein>
    <recommendedName>
        <fullName evidence="5">Non-specific lipid-transfer protein</fullName>
    </recommendedName>
</protein>
<dbReference type="FunFam" id="1.10.110.10:FF:000002">
    <property type="entry name" value="Non-specific lipid-transfer protein"/>
    <property type="match status" value="1"/>
</dbReference>
<dbReference type="InterPro" id="IPR000528">
    <property type="entry name" value="Plant_nsLTP"/>
</dbReference>
<dbReference type="EMBL" id="PSQE01000004">
    <property type="protein sequence ID" value="RHN59435.1"/>
    <property type="molecule type" value="Genomic_DNA"/>
</dbReference>
<dbReference type="STRING" id="3880.G7JJK0"/>
<dbReference type="SMART" id="SM00499">
    <property type="entry name" value="AAI"/>
    <property type="match status" value="1"/>
</dbReference>
<reference evidence="8 12" key="1">
    <citation type="journal article" date="2011" name="Nature">
        <title>The Medicago genome provides insight into the evolution of rhizobial symbioses.</title>
        <authorList>
            <person name="Young N.D."/>
            <person name="Debelle F."/>
            <person name="Oldroyd G.E."/>
            <person name="Geurts R."/>
            <person name="Cannon S.B."/>
            <person name="Udvardi M.K."/>
            <person name="Benedito V.A."/>
            <person name="Mayer K.F."/>
            <person name="Gouzy J."/>
            <person name="Schoof H."/>
            <person name="Van de Peer Y."/>
            <person name="Proost S."/>
            <person name="Cook D.R."/>
            <person name="Meyers B.C."/>
            <person name="Spannagl M."/>
            <person name="Cheung F."/>
            <person name="De Mita S."/>
            <person name="Krishnakumar V."/>
            <person name="Gundlach H."/>
            <person name="Zhou S."/>
            <person name="Mudge J."/>
            <person name="Bharti A.K."/>
            <person name="Murray J.D."/>
            <person name="Naoumkina M.A."/>
            <person name="Rosen B."/>
            <person name="Silverstein K.A."/>
            <person name="Tang H."/>
            <person name="Rombauts S."/>
            <person name="Zhao P.X."/>
            <person name="Zhou P."/>
            <person name="Barbe V."/>
            <person name="Bardou P."/>
            <person name="Bechner M."/>
            <person name="Bellec A."/>
            <person name="Berger A."/>
            <person name="Berges H."/>
            <person name="Bidwell S."/>
            <person name="Bisseling T."/>
            <person name="Choisne N."/>
            <person name="Couloux A."/>
            <person name="Denny R."/>
            <person name="Deshpande S."/>
            <person name="Dai X."/>
            <person name="Doyle J.J."/>
            <person name="Dudez A.M."/>
            <person name="Farmer A.D."/>
            <person name="Fouteau S."/>
            <person name="Franken C."/>
            <person name="Gibelin C."/>
            <person name="Gish J."/>
            <person name="Goldstein S."/>
            <person name="Gonzalez A.J."/>
            <person name="Green P.J."/>
            <person name="Hallab A."/>
            <person name="Hartog M."/>
            <person name="Hua A."/>
            <person name="Humphray S.J."/>
            <person name="Jeong D.H."/>
            <person name="Jing Y."/>
            <person name="Jocker A."/>
            <person name="Kenton S.M."/>
            <person name="Kim D.J."/>
            <person name="Klee K."/>
            <person name="Lai H."/>
            <person name="Lang C."/>
            <person name="Lin S."/>
            <person name="Macmil S.L."/>
            <person name="Magdelenat G."/>
            <person name="Matthews L."/>
            <person name="McCorrison J."/>
            <person name="Monaghan E.L."/>
            <person name="Mun J.H."/>
            <person name="Najar F.Z."/>
            <person name="Nicholson C."/>
            <person name="Noirot C."/>
            <person name="O'Bleness M."/>
            <person name="Paule C.R."/>
            <person name="Poulain J."/>
            <person name="Prion F."/>
            <person name="Qin B."/>
            <person name="Qu C."/>
            <person name="Retzel E.F."/>
            <person name="Riddle C."/>
            <person name="Sallet E."/>
            <person name="Samain S."/>
            <person name="Samson N."/>
            <person name="Sanders I."/>
            <person name="Saurat O."/>
            <person name="Scarpelli C."/>
            <person name="Schiex T."/>
            <person name="Segurens B."/>
            <person name="Severin A.J."/>
            <person name="Sherrier D.J."/>
            <person name="Shi R."/>
            <person name="Sims S."/>
            <person name="Singer S.R."/>
            <person name="Sinharoy S."/>
            <person name="Sterck L."/>
            <person name="Viollet A."/>
            <person name="Wang B.B."/>
            <person name="Wang K."/>
            <person name="Wang M."/>
            <person name="Wang X."/>
            <person name="Warfsmann J."/>
            <person name="Weissenbach J."/>
            <person name="White D.D."/>
            <person name="White J.D."/>
            <person name="Wiley G.B."/>
            <person name="Wincker P."/>
            <person name="Xing Y."/>
            <person name="Yang L."/>
            <person name="Yao Z."/>
            <person name="Ying F."/>
            <person name="Zhai J."/>
            <person name="Zhou L."/>
            <person name="Zuber A."/>
            <person name="Denarie J."/>
            <person name="Dixon R.A."/>
            <person name="May G.D."/>
            <person name="Schwartz D.C."/>
            <person name="Rogers J."/>
            <person name="Quetier F."/>
            <person name="Town C.D."/>
            <person name="Roe B.A."/>
        </authorList>
    </citation>
    <scope>NUCLEOTIDE SEQUENCE [LARGE SCALE GENOMIC DNA]</scope>
    <source>
        <strain evidence="8">A17</strain>
        <strain evidence="11 12">cv. Jemalong A17</strain>
    </source>
</reference>
<feature type="chain" id="PRO_5014572959" description="Non-specific lipid-transfer protein" evidence="6">
    <location>
        <begin position="26"/>
        <end position="117"/>
    </location>
</feature>
<evidence type="ECO:0000313" key="9">
    <source>
        <dbReference type="EMBL" id="AFK37569.1"/>
    </source>
</evidence>
<dbReference type="ProMEX" id="G7JJK0"/>
<evidence type="ECO:0000256" key="1">
    <source>
        <dbReference type="ARBA" id="ARBA00009748"/>
    </source>
</evidence>
<dbReference type="CDD" id="cd01960">
    <property type="entry name" value="nsLTP1"/>
    <property type="match status" value="1"/>
</dbReference>